<feature type="active site" description="Nucleophile" evidence="6">
    <location>
        <position position="370"/>
    </location>
</feature>
<dbReference type="PROSITE" id="PS00653">
    <property type="entry name" value="GLYCOSYL_HYDROL_F1_2"/>
    <property type="match status" value="1"/>
</dbReference>
<dbReference type="GO" id="GO:0005829">
    <property type="term" value="C:cytosol"/>
    <property type="evidence" value="ECO:0007669"/>
    <property type="project" value="TreeGrafter"/>
</dbReference>
<dbReference type="NCBIfam" id="NF007356">
    <property type="entry name" value="PRK09852.1"/>
    <property type="match status" value="1"/>
</dbReference>
<protein>
    <recommendedName>
        <fullName evidence="5">6-phospho-beta-glucosidase</fullName>
        <ecNumber evidence="5">3.2.1.86</ecNumber>
    </recommendedName>
</protein>
<dbReference type="EC" id="3.2.1.86" evidence="5"/>
<dbReference type="Pfam" id="PF00232">
    <property type="entry name" value="Glyco_hydro_1"/>
    <property type="match status" value="1"/>
</dbReference>
<dbReference type="InterPro" id="IPR033132">
    <property type="entry name" value="GH_1_N_CS"/>
</dbReference>
<evidence type="ECO:0000256" key="3">
    <source>
        <dbReference type="ARBA" id="ARBA00023295"/>
    </source>
</evidence>
<organism evidence="9 10">
    <name type="scientific">Bacillus cereus</name>
    <dbReference type="NCBI Taxonomy" id="1396"/>
    <lineage>
        <taxon>Bacteria</taxon>
        <taxon>Bacillati</taxon>
        <taxon>Bacillota</taxon>
        <taxon>Bacilli</taxon>
        <taxon>Bacillales</taxon>
        <taxon>Bacillaceae</taxon>
        <taxon>Bacillus</taxon>
        <taxon>Bacillus cereus group</taxon>
    </lineage>
</organism>
<dbReference type="AlphaFoldDB" id="A0A2B1KM24"/>
<comment type="catalytic activity">
    <reaction evidence="4">
        <text>6-phospho-beta-D-glucosyl-(1-&gt;4)-D-glucose + H2O = D-glucose 6-phosphate + D-glucose</text>
        <dbReference type="Rhea" id="RHEA:10772"/>
        <dbReference type="ChEBI" id="CHEBI:4167"/>
        <dbReference type="ChEBI" id="CHEBI:15377"/>
        <dbReference type="ChEBI" id="CHEBI:58312"/>
        <dbReference type="ChEBI" id="CHEBI:61548"/>
        <dbReference type="EC" id="3.2.1.86"/>
    </reaction>
</comment>
<comment type="similarity">
    <text evidence="1 7">Belongs to the glycosyl hydrolase 1 family.</text>
</comment>
<dbReference type="InterPro" id="IPR017853">
    <property type="entry name" value="GH"/>
</dbReference>
<dbReference type="NCBIfam" id="NF007154">
    <property type="entry name" value="PRK09589.1"/>
    <property type="match status" value="1"/>
</dbReference>
<proteinExistence type="inferred from homology"/>
<dbReference type="FunFam" id="3.20.20.80:FF:000004">
    <property type="entry name" value="Beta-glucosidase 6-phospho-beta-glucosidase"/>
    <property type="match status" value="1"/>
</dbReference>
<dbReference type="RefSeq" id="WP_098540485.1">
    <property type="nucleotide sequence ID" value="NZ_NUYN01000017.1"/>
</dbReference>
<reference evidence="9 10" key="1">
    <citation type="submission" date="2017-09" db="EMBL/GenBank/DDBJ databases">
        <title>Large-scale bioinformatics analysis of Bacillus genomes uncovers conserved roles of natural products in bacterial physiology.</title>
        <authorList>
            <consortium name="Agbiome Team Llc"/>
            <person name="Bleich R.M."/>
            <person name="Grubbs K.J."/>
            <person name="Santa Maria K.C."/>
            <person name="Allen S.E."/>
            <person name="Farag S."/>
            <person name="Shank E.A."/>
            <person name="Bowers A."/>
        </authorList>
    </citation>
    <scope>NUCLEOTIDE SEQUENCE [LARGE SCALE GENOMIC DNA]</scope>
    <source>
        <strain evidence="9 10">AFS076905</strain>
    </source>
</reference>
<keyword evidence="3 8" id="KW-0326">Glycosidase</keyword>
<comment type="caution">
    <text evidence="9">The sequence shown here is derived from an EMBL/GenBank/DDBJ whole genome shotgun (WGS) entry which is preliminary data.</text>
</comment>
<dbReference type="NCBIfam" id="NF007158">
    <property type="entry name" value="PRK09593.1"/>
    <property type="match status" value="1"/>
</dbReference>
<evidence type="ECO:0000256" key="7">
    <source>
        <dbReference type="RuleBase" id="RU003690"/>
    </source>
</evidence>
<evidence type="ECO:0000256" key="8">
    <source>
        <dbReference type="RuleBase" id="RU004468"/>
    </source>
</evidence>
<gene>
    <name evidence="9" type="ORF">COJ50_12610</name>
</gene>
<evidence type="ECO:0000256" key="2">
    <source>
        <dbReference type="ARBA" id="ARBA00022801"/>
    </source>
</evidence>
<evidence type="ECO:0000256" key="5">
    <source>
        <dbReference type="ARBA" id="ARBA00066487"/>
    </source>
</evidence>
<keyword evidence="2 8" id="KW-0378">Hydrolase</keyword>
<dbReference type="PANTHER" id="PTHR10353">
    <property type="entry name" value="GLYCOSYL HYDROLASE"/>
    <property type="match status" value="1"/>
</dbReference>
<dbReference type="InterPro" id="IPR001360">
    <property type="entry name" value="Glyco_hydro_1"/>
</dbReference>
<evidence type="ECO:0000256" key="6">
    <source>
        <dbReference type="PROSITE-ProRule" id="PRU10055"/>
    </source>
</evidence>
<accession>A0A2B1KM24</accession>
<sequence length="471" mass="54134">MLNSFSKPFPKDFLWGGATAANQIEGAYQEKGKGLSTADVLPHGVFSPQDYSMEGYYPYHTAIDFYHNYKEDIALFAEMGFKCFRMSIAWTRIFPNGDELEPNEEGLKFYDDVFAELAKYNIQPIVTISHYEMPLALVKNYGGWKNRKLIEFYEHFARTLFTRYKDQVKYWMTFNEINFVIHAPFTGGGLEFEEGENVKHTQYQAAHHQFVASALAVKAGHELIPDSKIGCMLAYAPTYPYSCNPEDVWTAMMLDRETVFFTDVQVRGYYPSYTERYFAEHNITIKMEPSDEEILRTHKVDYLGFSYYNSGTASATPEEHKASDGNLQLGGVENPYLEASEWGWEIDPKGLRIALNTLYDRYQIPLFIVENGFGAVDILENESVNDDYRISYFRDHIAEMKEAIADGVDLIGYTTWGPIDLVSASSAEMKKRYGFIYVDKDNEGNGTLKRYKKKSFNWYKQVIASNGEDLN</sequence>
<dbReference type="PANTHER" id="PTHR10353:SF122">
    <property type="entry name" value="6-PHOSPHO-BETA-GLUCOSIDASE ASCB-RELATED"/>
    <property type="match status" value="1"/>
</dbReference>
<dbReference type="PROSITE" id="PS00572">
    <property type="entry name" value="GLYCOSYL_HYDROL_F1_1"/>
    <property type="match status" value="1"/>
</dbReference>
<evidence type="ECO:0000313" key="10">
    <source>
        <dbReference type="Proteomes" id="UP000225182"/>
    </source>
</evidence>
<evidence type="ECO:0000256" key="4">
    <source>
        <dbReference type="ARBA" id="ARBA00050637"/>
    </source>
</evidence>
<dbReference type="InterPro" id="IPR018120">
    <property type="entry name" value="Glyco_hydro_1_AS"/>
</dbReference>
<dbReference type="Proteomes" id="UP000225182">
    <property type="component" value="Unassembled WGS sequence"/>
</dbReference>
<dbReference type="GO" id="GO:0016052">
    <property type="term" value="P:carbohydrate catabolic process"/>
    <property type="evidence" value="ECO:0007669"/>
    <property type="project" value="TreeGrafter"/>
</dbReference>
<dbReference type="GO" id="GO:0008706">
    <property type="term" value="F:6-phospho-beta-glucosidase activity"/>
    <property type="evidence" value="ECO:0007669"/>
    <property type="project" value="UniProtKB-EC"/>
</dbReference>
<name>A0A2B1KM24_BACCE</name>
<dbReference type="SUPFAM" id="SSF51445">
    <property type="entry name" value="(Trans)glycosidases"/>
    <property type="match status" value="1"/>
</dbReference>
<evidence type="ECO:0000256" key="1">
    <source>
        <dbReference type="ARBA" id="ARBA00010838"/>
    </source>
</evidence>
<dbReference type="EMBL" id="NUYN01000017">
    <property type="protein sequence ID" value="PFN26015.1"/>
    <property type="molecule type" value="Genomic_DNA"/>
</dbReference>
<evidence type="ECO:0000313" key="9">
    <source>
        <dbReference type="EMBL" id="PFN26015.1"/>
    </source>
</evidence>
<dbReference type="PRINTS" id="PR00131">
    <property type="entry name" value="GLHYDRLASE1"/>
</dbReference>
<dbReference type="Gene3D" id="3.20.20.80">
    <property type="entry name" value="Glycosidases"/>
    <property type="match status" value="1"/>
</dbReference>